<accession>A0ABP1G754</accession>
<evidence type="ECO:0000256" key="1">
    <source>
        <dbReference type="SAM" id="MobiDB-lite"/>
    </source>
</evidence>
<gene>
    <name evidence="2" type="primary">g9238</name>
    <name evidence="2" type="ORF">VP750_LOCUS8295</name>
</gene>
<keyword evidence="3" id="KW-1185">Reference proteome</keyword>
<dbReference type="EMBL" id="CAXHTA020000016">
    <property type="protein sequence ID" value="CAL5226389.1"/>
    <property type="molecule type" value="Genomic_DNA"/>
</dbReference>
<feature type="compositionally biased region" description="Basic residues" evidence="1">
    <location>
        <begin position="10"/>
        <end position="21"/>
    </location>
</feature>
<organism evidence="2 3">
    <name type="scientific">Coccomyxa viridis</name>
    <dbReference type="NCBI Taxonomy" id="1274662"/>
    <lineage>
        <taxon>Eukaryota</taxon>
        <taxon>Viridiplantae</taxon>
        <taxon>Chlorophyta</taxon>
        <taxon>core chlorophytes</taxon>
        <taxon>Trebouxiophyceae</taxon>
        <taxon>Trebouxiophyceae incertae sedis</taxon>
        <taxon>Coccomyxaceae</taxon>
        <taxon>Coccomyxa</taxon>
    </lineage>
</organism>
<reference evidence="2 3" key="1">
    <citation type="submission" date="2024-06" db="EMBL/GenBank/DDBJ databases">
        <authorList>
            <person name="Kraege A."/>
            <person name="Thomma B."/>
        </authorList>
    </citation>
    <scope>NUCLEOTIDE SEQUENCE [LARGE SCALE GENOMIC DNA]</scope>
</reference>
<evidence type="ECO:0000313" key="2">
    <source>
        <dbReference type="EMBL" id="CAL5226389.1"/>
    </source>
</evidence>
<protein>
    <submittedName>
        <fullName evidence="2">G9238 protein</fullName>
    </submittedName>
</protein>
<proteinExistence type="predicted"/>
<feature type="region of interest" description="Disordered" evidence="1">
    <location>
        <begin position="1"/>
        <end position="21"/>
    </location>
</feature>
<sequence length="237" mass="27236">MRISATAKRSTAKRSTGPHRHRLHFDTAKTLHRFRVHGGSHARRRRHVATDDTVHPHYVHHIHPVVVREHHRTTYRHTIQPVHMDGDQWEDGTVDEIVRAPIYREVHHDMSKADADSLADARLRMADVGGRRAGKPTVEEIWEEEHIAEDGGEHEHVVEDVQPVVRRNVRQRHVVHETVPVIETHHHTKQVEAPTEADAISYHEWLKRSASHQADDDRQPCSENCNVDTDGDEGQSA</sequence>
<evidence type="ECO:0000313" key="3">
    <source>
        <dbReference type="Proteomes" id="UP001497392"/>
    </source>
</evidence>
<feature type="region of interest" description="Disordered" evidence="1">
    <location>
        <begin position="209"/>
        <end position="237"/>
    </location>
</feature>
<dbReference type="Proteomes" id="UP001497392">
    <property type="component" value="Unassembled WGS sequence"/>
</dbReference>
<comment type="caution">
    <text evidence="2">The sequence shown here is derived from an EMBL/GenBank/DDBJ whole genome shotgun (WGS) entry which is preliminary data.</text>
</comment>
<name>A0ABP1G754_9CHLO</name>